<keyword evidence="2" id="KW-0902">Two-component regulatory system</keyword>
<evidence type="ECO:0000256" key="1">
    <source>
        <dbReference type="ARBA" id="ARBA00022553"/>
    </source>
</evidence>
<organism evidence="8 9">
    <name type="scientific">Cohnella yongneupensis</name>
    <dbReference type="NCBI Taxonomy" id="425006"/>
    <lineage>
        <taxon>Bacteria</taxon>
        <taxon>Bacillati</taxon>
        <taxon>Bacillota</taxon>
        <taxon>Bacilli</taxon>
        <taxon>Bacillales</taxon>
        <taxon>Paenibacillaceae</taxon>
        <taxon>Cohnella</taxon>
    </lineage>
</organism>
<dbReference type="CDD" id="cd00383">
    <property type="entry name" value="trans_reg_C"/>
    <property type="match status" value="1"/>
</dbReference>
<dbReference type="RefSeq" id="WP_378112531.1">
    <property type="nucleotide sequence ID" value="NZ_JBHSNC010000043.1"/>
</dbReference>
<dbReference type="Gene3D" id="1.10.10.10">
    <property type="entry name" value="Winged helix-like DNA-binding domain superfamily/Winged helix DNA-binding domain"/>
    <property type="match status" value="1"/>
</dbReference>
<evidence type="ECO:0000256" key="3">
    <source>
        <dbReference type="ARBA" id="ARBA00023015"/>
    </source>
</evidence>
<evidence type="ECO:0000256" key="5">
    <source>
        <dbReference type="ARBA" id="ARBA00023163"/>
    </source>
</evidence>
<evidence type="ECO:0000256" key="2">
    <source>
        <dbReference type="ARBA" id="ARBA00023012"/>
    </source>
</evidence>
<dbReference type="PROSITE" id="PS51755">
    <property type="entry name" value="OMPR_PHOB"/>
    <property type="match status" value="1"/>
</dbReference>
<accession>A0ABW0R0I0</accession>
<reference evidence="9" key="1">
    <citation type="journal article" date="2019" name="Int. J. Syst. Evol. Microbiol.">
        <title>The Global Catalogue of Microorganisms (GCM) 10K type strain sequencing project: providing services to taxonomists for standard genome sequencing and annotation.</title>
        <authorList>
            <consortium name="The Broad Institute Genomics Platform"/>
            <consortium name="The Broad Institute Genome Sequencing Center for Infectious Disease"/>
            <person name="Wu L."/>
            <person name="Ma J."/>
        </authorList>
    </citation>
    <scope>NUCLEOTIDE SEQUENCE [LARGE SCALE GENOMIC DNA]</scope>
    <source>
        <strain evidence="9">CGMCC 1.18578</strain>
    </source>
</reference>
<dbReference type="InterPro" id="IPR039420">
    <property type="entry name" value="WalR-like"/>
</dbReference>
<dbReference type="Proteomes" id="UP001596108">
    <property type="component" value="Unassembled WGS sequence"/>
</dbReference>
<name>A0ABW0R0I0_9BACL</name>
<dbReference type="EMBL" id="JBHSNC010000043">
    <property type="protein sequence ID" value="MFC5530586.1"/>
    <property type="molecule type" value="Genomic_DNA"/>
</dbReference>
<evidence type="ECO:0000259" key="7">
    <source>
        <dbReference type="PROSITE" id="PS51755"/>
    </source>
</evidence>
<feature type="domain" description="OmpR/PhoB-type" evidence="7">
    <location>
        <begin position="150"/>
        <end position="251"/>
    </location>
</feature>
<comment type="caution">
    <text evidence="8">The sequence shown here is derived from an EMBL/GenBank/DDBJ whole genome shotgun (WGS) entry which is preliminary data.</text>
</comment>
<dbReference type="SMART" id="SM00862">
    <property type="entry name" value="Trans_reg_C"/>
    <property type="match status" value="1"/>
</dbReference>
<evidence type="ECO:0000256" key="6">
    <source>
        <dbReference type="PROSITE-ProRule" id="PRU01091"/>
    </source>
</evidence>
<gene>
    <name evidence="8" type="ORF">ACFPQ4_14200</name>
</gene>
<protein>
    <submittedName>
        <fullName evidence="8">Winged helix-turn-helix domain-containing protein</fullName>
    </submittedName>
</protein>
<proteinExistence type="predicted"/>
<evidence type="ECO:0000313" key="9">
    <source>
        <dbReference type="Proteomes" id="UP001596108"/>
    </source>
</evidence>
<keyword evidence="3" id="KW-0805">Transcription regulation</keyword>
<dbReference type="InterPro" id="IPR016032">
    <property type="entry name" value="Sig_transdc_resp-reg_C-effctor"/>
</dbReference>
<keyword evidence="5" id="KW-0804">Transcription</keyword>
<dbReference type="InterPro" id="IPR036388">
    <property type="entry name" value="WH-like_DNA-bd_sf"/>
</dbReference>
<keyword evidence="1" id="KW-0597">Phosphoprotein</keyword>
<dbReference type="SUPFAM" id="SSF46894">
    <property type="entry name" value="C-terminal effector domain of the bipartite response regulators"/>
    <property type="match status" value="1"/>
</dbReference>
<dbReference type="Pfam" id="PF00486">
    <property type="entry name" value="Trans_reg_C"/>
    <property type="match status" value="1"/>
</dbReference>
<feature type="DNA-binding region" description="OmpR/PhoB-type" evidence="6">
    <location>
        <begin position="150"/>
        <end position="251"/>
    </location>
</feature>
<keyword evidence="4 6" id="KW-0238">DNA-binding</keyword>
<evidence type="ECO:0000313" key="8">
    <source>
        <dbReference type="EMBL" id="MFC5530586.1"/>
    </source>
</evidence>
<dbReference type="PANTHER" id="PTHR48111">
    <property type="entry name" value="REGULATOR OF RPOS"/>
    <property type="match status" value="1"/>
</dbReference>
<dbReference type="InterPro" id="IPR001867">
    <property type="entry name" value="OmpR/PhoB-type_DNA-bd"/>
</dbReference>
<dbReference type="PANTHER" id="PTHR48111:SF1">
    <property type="entry name" value="TWO-COMPONENT RESPONSE REGULATOR ORR33"/>
    <property type="match status" value="1"/>
</dbReference>
<evidence type="ECO:0000256" key="4">
    <source>
        <dbReference type="ARBA" id="ARBA00023125"/>
    </source>
</evidence>
<keyword evidence="9" id="KW-1185">Reference proteome</keyword>
<sequence length="252" mass="27770">MAEFTRLNADEEEFVHESDPFDSDVVELCEITNRVLVISPRPASLRSLVADLAVRCYDVLLLHHADDPLLDLMKGNVIILDRTAETAPSTPSESSISPVISLVRTAPEDDHAYGGHWVLWPSPIGHVIQRIKTLAALLPTPTTAEHERSGSLLTFKDIALDAERMTVTRGGAKIDLTRTEFDLLRALLAAEGRVKSRDELIGDARGESSASEWGSNTIDVHIRSLRSKLNDDPRSPRYIATVRGSGYRLADL</sequence>